<comment type="caution">
    <text evidence="1">The sequence shown here is derived from an EMBL/GenBank/DDBJ whole genome shotgun (WGS) entry which is preliminary data.</text>
</comment>
<gene>
    <name evidence="1" type="ORF">C5E16_10465</name>
</gene>
<sequence length="304" mass="30774">MSGRRPRAARRPGRLHAALLVGVTVLLVGIGGTAGHALWASTVTTGANVQSATVAVTEAGFDRLAGEVTAQSPSRTATVLVTNTGSTRAAWTGTMTAAFTTADDQYLARNVRVVAWTATGSTCTATTAPGSDAATGNWIVPPALSGTLSAGQAATWCVRTTATAFPSGAAGLTATLTTVLGSGSWTGRDTAAARQTTPAPAVTGGFSCQPTDGNWYVIVGWDVTKAPLETWYAVIVNGTTIAKSQGYYGKATISAAEVPATLAADGPVKVRIDRLDANDRSVGQVAGGTITAITQNGARGFRCA</sequence>
<evidence type="ECO:0000313" key="1">
    <source>
        <dbReference type="EMBL" id="PPF66876.1"/>
    </source>
</evidence>
<reference evidence="1 2" key="1">
    <citation type="submission" date="2018-02" db="EMBL/GenBank/DDBJ databases">
        <title>Bacteriophage NCPPB3778 and a type I-E CRISPR drive the evolution of the US Biological Select Agent, Rathayibacter toxicus.</title>
        <authorList>
            <person name="Davis E.W.II."/>
            <person name="Tabima J.F."/>
            <person name="Weisberg A.J."/>
            <person name="Lopes L.D."/>
            <person name="Wiseman M.S."/>
            <person name="Wiseman M.S."/>
            <person name="Pupko T."/>
            <person name="Belcher M.S."/>
            <person name="Sechler A.J."/>
            <person name="Tancos M.A."/>
            <person name="Schroeder B.K."/>
            <person name="Murray T.D."/>
            <person name="Luster D.G."/>
            <person name="Schneider W.L."/>
            <person name="Rogers E."/>
            <person name="Andreote F.D."/>
            <person name="Grunwald N.J."/>
            <person name="Putnam M.L."/>
            <person name="Chang J.H."/>
        </authorList>
    </citation>
    <scope>NUCLEOTIDE SEQUENCE [LARGE SCALE GENOMIC DNA]</scope>
    <source>
        <strain evidence="1 2">AY1B3</strain>
    </source>
</reference>
<dbReference type="Proteomes" id="UP000239241">
    <property type="component" value="Unassembled WGS sequence"/>
</dbReference>
<dbReference type="AlphaFoldDB" id="A0A2S5VSX4"/>
<protein>
    <submittedName>
        <fullName evidence="1">Uncharacterized protein</fullName>
    </submittedName>
</protein>
<accession>A0A2S5VSX4</accession>
<evidence type="ECO:0000313" key="2">
    <source>
        <dbReference type="Proteomes" id="UP000239241"/>
    </source>
</evidence>
<name>A0A2S5VSX4_9MICO</name>
<organism evidence="1 2">
    <name type="scientific">Clavibacter michiganensis</name>
    <dbReference type="NCBI Taxonomy" id="28447"/>
    <lineage>
        <taxon>Bacteria</taxon>
        <taxon>Bacillati</taxon>
        <taxon>Actinomycetota</taxon>
        <taxon>Actinomycetes</taxon>
        <taxon>Micrococcales</taxon>
        <taxon>Microbacteriaceae</taxon>
        <taxon>Clavibacter</taxon>
    </lineage>
</organism>
<dbReference type="RefSeq" id="WP_104290599.1">
    <property type="nucleotide sequence ID" value="NZ_PSXY01000016.1"/>
</dbReference>
<dbReference type="EMBL" id="PSXY01000016">
    <property type="protein sequence ID" value="PPF66876.1"/>
    <property type="molecule type" value="Genomic_DNA"/>
</dbReference>
<proteinExistence type="predicted"/>